<dbReference type="Proteomes" id="UP000006352">
    <property type="component" value="Unassembled WGS sequence"/>
</dbReference>
<dbReference type="InterPro" id="IPR007219">
    <property type="entry name" value="XnlR_reg_dom"/>
</dbReference>
<dbReference type="HOGENOM" id="CLU_004538_1_0_1"/>
<feature type="compositionally biased region" description="Basic and acidic residues" evidence="7">
    <location>
        <begin position="137"/>
        <end position="151"/>
    </location>
</feature>
<feature type="region of interest" description="Disordered" evidence="7">
    <location>
        <begin position="1"/>
        <end position="51"/>
    </location>
</feature>
<feature type="compositionally biased region" description="Low complexity" evidence="7">
    <location>
        <begin position="277"/>
        <end position="286"/>
    </location>
</feature>
<dbReference type="GO" id="GO:0000981">
    <property type="term" value="F:DNA-binding transcription factor activity, RNA polymerase II-specific"/>
    <property type="evidence" value="ECO:0007669"/>
    <property type="project" value="InterPro"/>
</dbReference>
<feature type="region of interest" description="Disordered" evidence="7">
    <location>
        <begin position="63"/>
        <end position="159"/>
    </location>
</feature>
<evidence type="ECO:0000313" key="9">
    <source>
        <dbReference type="EMBL" id="CCL99624.1"/>
    </source>
</evidence>
<dbReference type="RefSeq" id="XP_012178907.1">
    <property type="nucleotide sequence ID" value="XM_012323517.1"/>
</dbReference>
<feature type="domain" description="Zn(2)-C6 fungal-type" evidence="8">
    <location>
        <begin position="160"/>
        <end position="192"/>
    </location>
</feature>
<dbReference type="STRING" id="599839.J4H1B8"/>
<dbReference type="GeneID" id="24094535"/>
<dbReference type="OrthoDB" id="3429912at2759"/>
<dbReference type="CDD" id="cd00067">
    <property type="entry name" value="GAL4"/>
    <property type="match status" value="1"/>
</dbReference>
<accession>J4H1B8</accession>
<gene>
    <name evidence="9" type="ORF">FIBRA_01643</name>
</gene>
<keyword evidence="10" id="KW-1185">Reference proteome</keyword>
<reference evidence="9 10" key="1">
    <citation type="journal article" date="2012" name="Appl. Environ. Microbiol.">
        <title>Short-read sequencing for genomic analysis of the brown rot fungus Fibroporia radiculosa.</title>
        <authorList>
            <person name="Tang J.D."/>
            <person name="Perkins A.D."/>
            <person name="Sonstegard T.S."/>
            <person name="Schroeder S.G."/>
            <person name="Burgess S.C."/>
            <person name="Diehl S.V."/>
        </authorList>
    </citation>
    <scope>NUCLEOTIDE SEQUENCE [LARGE SCALE GENOMIC DNA]</scope>
    <source>
        <strain evidence="9 10">TFFH 294</strain>
    </source>
</reference>
<evidence type="ECO:0000256" key="1">
    <source>
        <dbReference type="ARBA" id="ARBA00004123"/>
    </source>
</evidence>
<dbReference type="Pfam" id="PF00172">
    <property type="entry name" value="Zn_clus"/>
    <property type="match status" value="1"/>
</dbReference>
<dbReference type="AlphaFoldDB" id="J4H1B8"/>
<evidence type="ECO:0000256" key="6">
    <source>
        <dbReference type="ARBA" id="ARBA00023242"/>
    </source>
</evidence>
<dbReference type="GO" id="GO:0000976">
    <property type="term" value="F:transcription cis-regulatory region binding"/>
    <property type="evidence" value="ECO:0007669"/>
    <property type="project" value="TreeGrafter"/>
</dbReference>
<feature type="compositionally biased region" description="Polar residues" evidence="7">
    <location>
        <begin position="80"/>
        <end position="97"/>
    </location>
</feature>
<dbReference type="PROSITE" id="PS50048">
    <property type="entry name" value="ZN2_CY6_FUNGAL_2"/>
    <property type="match status" value="1"/>
</dbReference>
<feature type="compositionally biased region" description="Low complexity" evidence="7">
    <location>
        <begin position="229"/>
        <end position="240"/>
    </location>
</feature>
<evidence type="ECO:0000256" key="3">
    <source>
        <dbReference type="ARBA" id="ARBA00023015"/>
    </source>
</evidence>
<dbReference type="GO" id="GO:0006351">
    <property type="term" value="P:DNA-templated transcription"/>
    <property type="evidence" value="ECO:0007669"/>
    <property type="project" value="InterPro"/>
</dbReference>
<dbReference type="SMART" id="SM00906">
    <property type="entry name" value="Fungal_trans"/>
    <property type="match status" value="1"/>
</dbReference>
<dbReference type="SMART" id="SM00066">
    <property type="entry name" value="GAL4"/>
    <property type="match status" value="1"/>
</dbReference>
<evidence type="ECO:0000256" key="4">
    <source>
        <dbReference type="ARBA" id="ARBA00023125"/>
    </source>
</evidence>
<sequence length="1147" mass="123897">MSASSSNFSGFYANPAQQPASYSASITPSQSRDQTARPGQASSSSAVHNDSSLSIFPSQYYSYHQSQRQLSASHLAVPPNLSSPSSQGSETLVTTPTDHPASFSGPNANGKRPASPHVQAGDKRKKSRKDKVDDGEDSHSPEAEKGEEPVKAKSTRGSRACTVCRRLKMKCVGAENGPPCKRCQAGGHECIFEESNRGKRSTKKHEVLQRSLRKMERTLDTIFRSLGAPPSDGPSRSPSPDGQPPPSGETHPLLASPPQSPADALRRHSEHPPQSPKLPSLPDDSLNPLGLLAEASLANRRAQAGSKSDLASTAMLSRSSEPSRMGVASDLYFKPGPMSILPLRRLYIERQIQPEMLGFVSTDEVIALFKIYFDHMNVHCALLDPDFHTPALVCSRSPFLLTTICAIASRFYNARDELYPRLAELAKKLAFNVPARGYKSVEIVQAYLLNTLWGCGPVERYEQDRTWMLLGMGIRMALDLNIHRHTEVLNDGTEEGNARDREVHTRERTWILCFILDRSFSAQMGKPYTIKEDFIIRNASRWSQSPIAMPSDTHTAGCADLQRILTRSLDLLYSNNSTSSGLQEDCDYLLVIKTMEAQLLSWQHDWVRKISETEKSDFARKYAELSCEFNFHYAMLTINSFGLQNALQRSPVDMGHFFARCHSSAVKCVTVIHGELGSLGYLKYAPDSLFVQGSYAVLSLLKLLRPEFSSYLDHEQKTIALVKDVADIFERVAESPLHTPALYSVFLRAVIAAKTDPSTTATAPASFEAGSRTESATVQELPTAPPAFDLSQSKPQMSTTIPPVDPLAAFFNTGEMGPVADMSTFPPTMAPNPSLDMNMLSMDSILSADFWDSMLVPGSSNSLESLSNGYVYGAGGSGLITPRIWHPLTGMPEASQGAEDVDNRTPQYKTDNTYDLMQSQVHRHSLNPPLRPWHRRQFAPLPTESADGGGGYVPEAGDGYGFNGPDSTSVVGAPYDAGPYGPYGTTTIQPGFQIGGSGSCSSSNGVMVCTNVAYMSGPTTGWTSTQIVTSPIAAQTAGYTSTEGGGIGPGDTVVIYPGSLTSTSPVAGVTVNTGSPSDAPNLTSTTNTSDNSSGASSKSSGTTSTTSSAPTTTTTNQTKTSSGAEVDAFMFFWIKISGFVVTLLMIL</sequence>
<keyword evidence="3" id="KW-0805">Transcription regulation</keyword>
<comment type="subcellular location">
    <subcellularLocation>
        <location evidence="1">Nucleus</location>
    </subcellularLocation>
</comment>
<feature type="compositionally biased region" description="Low complexity" evidence="7">
    <location>
        <begin position="1083"/>
        <end position="1120"/>
    </location>
</feature>
<evidence type="ECO:0000256" key="5">
    <source>
        <dbReference type="ARBA" id="ARBA00023163"/>
    </source>
</evidence>
<evidence type="ECO:0000256" key="2">
    <source>
        <dbReference type="ARBA" id="ARBA00022723"/>
    </source>
</evidence>
<feature type="region of interest" description="Disordered" evidence="7">
    <location>
        <begin position="1067"/>
        <end position="1120"/>
    </location>
</feature>
<organism evidence="9 10">
    <name type="scientific">Fibroporia radiculosa</name>
    <dbReference type="NCBI Taxonomy" id="599839"/>
    <lineage>
        <taxon>Eukaryota</taxon>
        <taxon>Fungi</taxon>
        <taxon>Dikarya</taxon>
        <taxon>Basidiomycota</taxon>
        <taxon>Agaricomycotina</taxon>
        <taxon>Agaricomycetes</taxon>
        <taxon>Polyporales</taxon>
        <taxon>Fibroporiaceae</taxon>
        <taxon>Fibroporia</taxon>
    </lineage>
</organism>
<evidence type="ECO:0000259" key="8">
    <source>
        <dbReference type="PROSITE" id="PS50048"/>
    </source>
</evidence>
<dbReference type="GO" id="GO:0005634">
    <property type="term" value="C:nucleus"/>
    <property type="evidence" value="ECO:0007669"/>
    <property type="project" value="UniProtKB-SubCell"/>
</dbReference>
<dbReference type="Pfam" id="PF04082">
    <property type="entry name" value="Fungal_trans"/>
    <property type="match status" value="1"/>
</dbReference>
<feature type="compositionally biased region" description="Polar residues" evidence="7">
    <location>
        <begin position="1"/>
        <end position="33"/>
    </location>
</feature>
<dbReference type="SUPFAM" id="SSF57701">
    <property type="entry name" value="Zn2/Cys6 DNA-binding domain"/>
    <property type="match status" value="1"/>
</dbReference>
<dbReference type="PANTHER" id="PTHR31845:SF19">
    <property type="entry name" value="TRANSCRIPTION FACTOR DOMAIN-CONTAINING PROTEIN"/>
    <property type="match status" value="1"/>
</dbReference>
<evidence type="ECO:0000313" key="10">
    <source>
        <dbReference type="Proteomes" id="UP000006352"/>
    </source>
</evidence>
<dbReference type="GO" id="GO:0008270">
    <property type="term" value="F:zinc ion binding"/>
    <property type="evidence" value="ECO:0007669"/>
    <property type="project" value="InterPro"/>
</dbReference>
<keyword evidence="4" id="KW-0238">DNA-binding</keyword>
<dbReference type="InterPro" id="IPR051089">
    <property type="entry name" value="prtT"/>
</dbReference>
<protein>
    <recommendedName>
        <fullName evidence="8">Zn(2)-C6 fungal-type domain-containing protein</fullName>
    </recommendedName>
</protein>
<dbReference type="Gene3D" id="4.10.240.10">
    <property type="entry name" value="Zn(2)-C6 fungal-type DNA-binding domain"/>
    <property type="match status" value="1"/>
</dbReference>
<dbReference type="InParanoid" id="J4H1B8"/>
<feature type="region of interest" description="Disordered" evidence="7">
    <location>
        <begin position="224"/>
        <end position="286"/>
    </location>
</feature>
<keyword evidence="6" id="KW-0539">Nucleus</keyword>
<dbReference type="InterPro" id="IPR036864">
    <property type="entry name" value="Zn2-C6_fun-type_DNA-bd_sf"/>
</dbReference>
<dbReference type="PANTHER" id="PTHR31845">
    <property type="entry name" value="FINGER DOMAIN PROTEIN, PUTATIVE-RELATED"/>
    <property type="match status" value="1"/>
</dbReference>
<keyword evidence="2" id="KW-0479">Metal-binding</keyword>
<dbReference type="PROSITE" id="PS00463">
    <property type="entry name" value="ZN2_CY6_FUNGAL_1"/>
    <property type="match status" value="1"/>
</dbReference>
<keyword evidence="5" id="KW-0804">Transcription</keyword>
<dbReference type="EMBL" id="HE796943">
    <property type="protein sequence ID" value="CCL99624.1"/>
    <property type="molecule type" value="Genomic_DNA"/>
</dbReference>
<dbReference type="CDD" id="cd12148">
    <property type="entry name" value="fungal_TF_MHR"/>
    <property type="match status" value="1"/>
</dbReference>
<evidence type="ECO:0000256" key="7">
    <source>
        <dbReference type="SAM" id="MobiDB-lite"/>
    </source>
</evidence>
<name>J4H1B8_9APHY</name>
<feature type="compositionally biased region" description="Low complexity" evidence="7">
    <location>
        <begin position="42"/>
        <end position="51"/>
    </location>
</feature>
<dbReference type="InterPro" id="IPR001138">
    <property type="entry name" value="Zn2Cys6_DnaBD"/>
</dbReference>
<proteinExistence type="predicted"/>
<feature type="compositionally biased region" description="Polar residues" evidence="7">
    <location>
        <begin position="1067"/>
        <end position="1082"/>
    </location>
</feature>